<gene>
    <name evidence="2" type="ORF">RM423_03855</name>
</gene>
<accession>A0ABU2J6A1</accession>
<dbReference type="InterPro" id="IPR010310">
    <property type="entry name" value="T7SS_ESAT-6-like"/>
</dbReference>
<sequence>MTGLKVSPEQLSSLGGTCNRTATDVRGQHAGLKSQLTPLFGADWSGAAASQFAALYEQFNKNAEGMSAALDGIGRLLGQAGQSYASVEQQITASFRG</sequence>
<evidence type="ECO:0000256" key="1">
    <source>
        <dbReference type="RuleBase" id="RU362001"/>
    </source>
</evidence>
<keyword evidence="3" id="KW-1185">Reference proteome</keyword>
<dbReference type="SUPFAM" id="SSF140453">
    <property type="entry name" value="EsxAB dimer-like"/>
    <property type="match status" value="1"/>
</dbReference>
<dbReference type="Proteomes" id="UP001183176">
    <property type="component" value="Unassembled WGS sequence"/>
</dbReference>
<proteinExistence type="inferred from homology"/>
<reference evidence="3" key="1">
    <citation type="submission" date="2023-07" db="EMBL/GenBank/DDBJ databases">
        <title>30 novel species of actinomycetes from the DSMZ collection.</title>
        <authorList>
            <person name="Nouioui I."/>
        </authorList>
    </citation>
    <scope>NUCLEOTIDE SEQUENCE [LARGE SCALE GENOMIC DNA]</scope>
    <source>
        <strain evidence="3">DSM 44399</strain>
    </source>
</reference>
<name>A0ABU2J6A1_9ACTN</name>
<dbReference type="InterPro" id="IPR036689">
    <property type="entry name" value="ESAT-6-like_sf"/>
</dbReference>
<dbReference type="RefSeq" id="WP_311421671.1">
    <property type="nucleotide sequence ID" value="NZ_JAVREH010000003.1"/>
</dbReference>
<dbReference type="NCBIfam" id="TIGR03930">
    <property type="entry name" value="WXG100_ESAT6"/>
    <property type="match status" value="1"/>
</dbReference>
<dbReference type="Gene3D" id="1.10.287.1060">
    <property type="entry name" value="ESAT-6-like"/>
    <property type="match status" value="1"/>
</dbReference>
<dbReference type="EMBL" id="JAVREH010000003">
    <property type="protein sequence ID" value="MDT0260521.1"/>
    <property type="molecule type" value="Genomic_DNA"/>
</dbReference>
<comment type="caution">
    <text evidence="2">The sequence shown here is derived from an EMBL/GenBank/DDBJ whole genome shotgun (WGS) entry which is preliminary data.</text>
</comment>
<comment type="similarity">
    <text evidence="1">Belongs to the WXG100 family.</text>
</comment>
<evidence type="ECO:0000313" key="2">
    <source>
        <dbReference type="EMBL" id="MDT0260521.1"/>
    </source>
</evidence>
<evidence type="ECO:0000313" key="3">
    <source>
        <dbReference type="Proteomes" id="UP001183176"/>
    </source>
</evidence>
<dbReference type="Pfam" id="PF06013">
    <property type="entry name" value="WXG100"/>
    <property type="match status" value="1"/>
</dbReference>
<organism evidence="2 3">
    <name type="scientific">Jatrophihabitans lederbergiae</name>
    <dbReference type="NCBI Taxonomy" id="3075547"/>
    <lineage>
        <taxon>Bacteria</taxon>
        <taxon>Bacillati</taxon>
        <taxon>Actinomycetota</taxon>
        <taxon>Actinomycetes</taxon>
        <taxon>Jatrophihabitantales</taxon>
        <taxon>Jatrophihabitantaceae</taxon>
        <taxon>Jatrophihabitans</taxon>
    </lineage>
</organism>
<protein>
    <recommendedName>
        <fullName evidence="1">ESAT-6-like protein</fullName>
    </recommendedName>
</protein>